<organism evidence="2 3">
    <name type="scientific">Passalora fulva</name>
    <name type="common">Tomato leaf mold</name>
    <name type="synonym">Cladosporium fulvum</name>
    <dbReference type="NCBI Taxonomy" id="5499"/>
    <lineage>
        <taxon>Eukaryota</taxon>
        <taxon>Fungi</taxon>
        <taxon>Dikarya</taxon>
        <taxon>Ascomycota</taxon>
        <taxon>Pezizomycotina</taxon>
        <taxon>Dothideomycetes</taxon>
        <taxon>Dothideomycetidae</taxon>
        <taxon>Mycosphaerellales</taxon>
        <taxon>Mycosphaerellaceae</taxon>
        <taxon>Fulvia</taxon>
    </lineage>
</organism>
<dbReference type="EMBL" id="CP090164">
    <property type="protein sequence ID" value="UJO13611.1"/>
    <property type="molecule type" value="Genomic_DNA"/>
</dbReference>
<dbReference type="PROSITE" id="PS50405">
    <property type="entry name" value="GST_CTER"/>
    <property type="match status" value="1"/>
</dbReference>
<dbReference type="Gene3D" id="3.40.30.110">
    <property type="match status" value="2"/>
</dbReference>
<keyword evidence="3" id="KW-1185">Reference proteome</keyword>
<sequence>MAATETLPDGHPGEIILFSFPESVYGRRMVRYLDLRGFPFSQIRVPPNMPRPILQEKLGINYRRIPVMSIGRDIYIDSRLMLHKLETFFPEGKLGSPDPFNSGFEDMLEEFIIDGGPFWRTSGCLPLNAPLVQNEVWMKDRFDGSGGQFTMEKLVENRSWCISQLTVYFGMLEKMLADGRPWLMGNSEPGLAEIHAGWVFDWAINMAGDMQSESDDSMADMRGALGPKVYPNVHAWIDRFRKITAETEKSKPSAGQLDEGAQAEADIVKRILDSALTESDATTVDERDVLNLRRGQRVSVAPVDFGFTHKDEGELVGLSKDEVVILSDVPGGRGQLRLHYPRINFKILPLA</sequence>
<dbReference type="KEGG" id="ffu:CLAFUR5_02477"/>
<protein>
    <recommendedName>
        <fullName evidence="1">GST C-terminal domain-containing protein</fullName>
    </recommendedName>
</protein>
<dbReference type="InterPro" id="IPR036249">
    <property type="entry name" value="Thioredoxin-like_sf"/>
</dbReference>
<feature type="domain" description="GST C-terminal" evidence="1">
    <location>
        <begin position="106"/>
        <end position="267"/>
    </location>
</feature>
<evidence type="ECO:0000313" key="3">
    <source>
        <dbReference type="Proteomes" id="UP000756132"/>
    </source>
</evidence>
<dbReference type="GeneID" id="71982355"/>
<accession>A0A9Q8L9W2</accession>
<name>A0A9Q8L9W2_PASFU</name>
<reference evidence="2" key="1">
    <citation type="submission" date="2021-12" db="EMBL/GenBank/DDBJ databases">
        <authorList>
            <person name="Zaccaron A."/>
            <person name="Stergiopoulos I."/>
        </authorList>
    </citation>
    <scope>NUCLEOTIDE SEQUENCE</scope>
    <source>
        <strain evidence="2">Race5_Kim</strain>
    </source>
</reference>
<proteinExistence type="predicted"/>
<dbReference type="InterPro" id="IPR010987">
    <property type="entry name" value="Glutathione-S-Trfase_C-like"/>
</dbReference>
<evidence type="ECO:0000313" key="2">
    <source>
        <dbReference type="EMBL" id="UJO13611.1"/>
    </source>
</evidence>
<dbReference type="SUPFAM" id="SSF52833">
    <property type="entry name" value="Thioredoxin-like"/>
    <property type="match status" value="1"/>
</dbReference>
<dbReference type="OrthoDB" id="202840at2759"/>
<dbReference type="OMA" id="KVFAWME"/>
<evidence type="ECO:0000259" key="1">
    <source>
        <dbReference type="PROSITE" id="PS50405"/>
    </source>
</evidence>
<dbReference type="AlphaFoldDB" id="A0A9Q8L9W2"/>
<dbReference type="SUPFAM" id="SSF47616">
    <property type="entry name" value="GST C-terminal domain-like"/>
    <property type="match status" value="1"/>
</dbReference>
<dbReference type="RefSeq" id="XP_047757977.1">
    <property type="nucleotide sequence ID" value="XM_047901625.1"/>
</dbReference>
<dbReference type="Pfam" id="PF13417">
    <property type="entry name" value="GST_N_3"/>
    <property type="match status" value="1"/>
</dbReference>
<dbReference type="Pfam" id="PF25907">
    <property type="entry name" value="DUF7962"/>
    <property type="match status" value="1"/>
</dbReference>
<dbReference type="InterPro" id="IPR004045">
    <property type="entry name" value="Glutathione_S-Trfase_N"/>
</dbReference>
<dbReference type="InterPro" id="IPR036282">
    <property type="entry name" value="Glutathione-S-Trfase_C_sf"/>
</dbReference>
<dbReference type="InterPro" id="IPR058268">
    <property type="entry name" value="DUF7962"/>
</dbReference>
<reference evidence="2" key="2">
    <citation type="journal article" date="2022" name="Microb. Genom.">
        <title>A chromosome-scale genome assembly of the tomato pathogen Cladosporium fulvum reveals a compartmentalized genome architecture and the presence of a dispensable chromosome.</title>
        <authorList>
            <person name="Zaccaron A.Z."/>
            <person name="Chen L.H."/>
            <person name="Samaras A."/>
            <person name="Stergiopoulos I."/>
        </authorList>
    </citation>
    <scope>NUCLEOTIDE SEQUENCE</scope>
    <source>
        <strain evidence="2">Race5_Kim</strain>
    </source>
</reference>
<gene>
    <name evidence="2" type="ORF">CLAFUR5_02477</name>
</gene>
<dbReference type="Proteomes" id="UP000756132">
    <property type="component" value="Chromosome 2"/>
</dbReference>